<accession>A0A9W8IJE3</accession>
<dbReference type="InterPro" id="IPR036412">
    <property type="entry name" value="HAD-like_sf"/>
</dbReference>
<protein>
    <submittedName>
        <fullName evidence="1">Uncharacterized protein</fullName>
    </submittedName>
</protein>
<dbReference type="Gene3D" id="1.10.260.80">
    <property type="match status" value="1"/>
</dbReference>
<dbReference type="SFLD" id="SFLDS00003">
    <property type="entry name" value="Haloacid_Dehalogenase"/>
    <property type="match status" value="1"/>
</dbReference>
<organism evidence="1 2">
    <name type="scientific">Coemansia brasiliensis</name>
    <dbReference type="NCBI Taxonomy" id="2650707"/>
    <lineage>
        <taxon>Eukaryota</taxon>
        <taxon>Fungi</taxon>
        <taxon>Fungi incertae sedis</taxon>
        <taxon>Zoopagomycota</taxon>
        <taxon>Kickxellomycotina</taxon>
        <taxon>Kickxellomycetes</taxon>
        <taxon>Kickxellales</taxon>
        <taxon>Kickxellaceae</taxon>
        <taxon>Coemansia</taxon>
    </lineage>
</organism>
<keyword evidence="2" id="KW-1185">Reference proteome</keyword>
<reference evidence="1" key="1">
    <citation type="submission" date="2022-07" db="EMBL/GenBank/DDBJ databases">
        <title>Phylogenomic reconstructions and comparative analyses of Kickxellomycotina fungi.</title>
        <authorList>
            <person name="Reynolds N.K."/>
            <person name="Stajich J.E."/>
            <person name="Barry K."/>
            <person name="Grigoriev I.V."/>
            <person name="Crous P."/>
            <person name="Smith M.E."/>
        </authorList>
    </citation>
    <scope>NUCLEOTIDE SEQUENCE</scope>
    <source>
        <strain evidence="1">NRRL 1566</strain>
    </source>
</reference>
<dbReference type="Gene3D" id="3.40.50.1000">
    <property type="entry name" value="HAD superfamily/HAD-like"/>
    <property type="match status" value="1"/>
</dbReference>
<gene>
    <name evidence="1" type="ORF">IWW36_000062</name>
</gene>
<dbReference type="AlphaFoldDB" id="A0A9W8IJE3"/>
<dbReference type="PANTHER" id="PTHR43885:SF1">
    <property type="entry name" value="SUPERFAMILY HYDROLASE, PUTATIVE (AFU_ORTHOLOGUE AFUA_4G13290)-RELATED"/>
    <property type="match status" value="1"/>
</dbReference>
<evidence type="ECO:0000313" key="2">
    <source>
        <dbReference type="Proteomes" id="UP001139887"/>
    </source>
</evidence>
<dbReference type="Pfam" id="PF00702">
    <property type="entry name" value="Hydrolase"/>
    <property type="match status" value="1"/>
</dbReference>
<comment type="caution">
    <text evidence="1">The sequence shown here is derived from an EMBL/GenBank/DDBJ whole genome shotgun (WGS) entry which is preliminary data.</text>
</comment>
<dbReference type="Proteomes" id="UP001139887">
    <property type="component" value="Unassembled WGS sequence"/>
</dbReference>
<evidence type="ECO:0000313" key="1">
    <source>
        <dbReference type="EMBL" id="KAJ2852705.1"/>
    </source>
</evidence>
<dbReference type="SUPFAM" id="SSF56784">
    <property type="entry name" value="HAD-like"/>
    <property type="match status" value="1"/>
</dbReference>
<dbReference type="EMBL" id="JANBUW010000001">
    <property type="protein sequence ID" value="KAJ2852705.1"/>
    <property type="molecule type" value="Genomic_DNA"/>
</dbReference>
<dbReference type="OrthoDB" id="426235at2759"/>
<dbReference type="SFLD" id="SFLDG01129">
    <property type="entry name" value="C1.5:_HAD__Beta-PGM__Phosphata"/>
    <property type="match status" value="1"/>
</dbReference>
<dbReference type="PANTHER" id="PTHR43885">
    <property type="entry name" value="HALOACID DEHALOGENASE-LIKE HYDROLASE"/>
    <property type="match status" value="1"/>
</dbReference>
<dbReference type="InterPro" id="IPR023214">
    <property type="entry name" value="HAD_sf"/>
</dbReference>
<dbReference type="InterPro" id="IPR006439">
    <property type="entry name" value="HAD-SF_hydro_IA"/>
</dbReference>
<dbReference type="NCBIfam" id="TIGR01549">
    <property type="entry name" value="HAD-SF-IA-v1"/>
    <property type="match status" value="1"/>
</dbReference>
<proteinExistence type="predicted"/>
<name>A0A9W8IJE3_9FUNG</name>
<sequence>MHSYSPSTKESVLSDPSAMRIRGVVFDMDGTLTTPINEYLQQMRQDINVPEGMDTLSYVDTCLKGEAREQAHRRILEIETAAMANMELSPGLIDLLQFLQDNGIRTGVITRNNRMAVDHFINNVIGRQLQEHKELFSFDPILDRSFRPIKPSPDGLLYISQQWSIPPEQLMMVGDHGDDLLCGTRAGSIACLLRYHDNRRFEPLSHLVVDRIDELVQHLTSGFRPSMLATDDSKAKK</sequence>
<dbReference type="GO" id="GO:0016791">
    <property type="term" value="F:phosphatase activity"/>
    <property type="evidence" value="ECO:0007669"/>
    <property type="project" value="UniProtKB-ARBA"/>
</dbReference>